<name>A0ABN2IQ95_9ACTN</name>
<evidence type="ECO:0000259" key="10">
    <source>
        <dbReference type="PROSITE" id="PS50850"/>
    </source>
</evidence>
<protein>
    <submittedName>
        <fullName evidence="11">Sugar efflux transporter</fullName>
    </submittedName>
</protein>
<organism evidence="11 12">
    <name type="scientific">Streptomyces yatensis</name>
    <dbReference type="NCBI Taxonomy" id="155177"/>
    <lineage>
        <taxon>Bacteria</taxon>
        <taxon>Bacillati</taxon>
        <taxon>Actinomycetota</taxon>
        <taxon>Actinomycetes</taxon>
        <taxon>Kitasatosporales</taxon>
        <taxon>Streptomycetaceae</taxon>
        <taxon>Streptomyces</taxon>
        <taxon>Streptomyces violaceusniger group</taxon>
    </lineage>
</organism>
<accession>A0ABN2IQ95</accession>
<reference evidence="11 12" key="1">
    <citation type="journal article" date="2019" name="Int. J. Syst. Evol. Microbiol.">
        <title>The Global Catalogue of Microorganisms (GCM) 10K type strain sequencing project: providing services to taxonomists for standard genome sequencing and annotation.</title>
        <authorList>
            <consortium name="The Broad Institute Genomics Platform"/>
            <consortium name="The Broad Institute Genome Sequencing Center for Infectious Disease"/>
            <person name="Wu L."/>
            <person name="Ma J."/>
        </authorList>
    </citation>
    <scope>NUCLEOTIDE SEQUENCE [LARGE SCALE GENOMIC DNA]</scope>
    <source>
        <strain evidence="11 12">JCM 13244</strain>
    </source>
</reference>
<evidence type="ECO:0000256" key="3">
    <source>
        <dbReference type="ARBA" id="ARBA00022448"/>
    </source>
</evidence>
<evidence type="ECO:0000256" key="5">
    <source>
        <dbReference type="ARBA" id="ARBA00022597"/>
    </source>
</evidence>
<dbReference type="PANTHER" id="PTHR23535">
    <property type="entry name" value="SUGAR EFFLUX TRANSPORTER A-RELATED"/>
    <property type="match status" value="1"/>
</dbReference>
<evidence type="ECO:0000256" key="7">
    <source>
        <dbReference type="ARBA" id="ARBA00022989"/>
    </source>
</evidence>
<feature type="transmembrane region" description="Helical" evidence="9">
    <location>
        <begin position="133"/>
        <end position="154"/>
    </location>
</feature>
<gene>
    <name evidence="11" type="ORF">GCM10009680_58180</name>
</gene>
<dbReference type="RefSeq" id="WP_211121411.1">
    <property type="nucleotide sequence ID" value="NZ_BAAALR010000065.1"/>
</dbReference>
<keyword evidence="6 9" id="KW-0812">Transmembrane</keyword>
<feature type="domain" description="Major facilitator superfamily (MFS) profile" evidence="10">
    <location>
        <begin position="41"/>
        <end position="428"/>
    </location>
</feature>
<dbReference type="Gene3D" id="1.20.1250.20">
    <property type="entry name" value="MFS general substrate transporter like domains"/>
    <property type="match status" value="2"/>
</dbReference>
<evidence type="ECO:0000313" key="12">
    <source>
        <dbReference type="Proteomes" id="UP001499947"/>
    </source>
</evidence>
<feature type="transmembrane region" description="Helical" evidence="9">
    <location>
        <begin position="397"/>
        <end position="422"/>
    </location>
</feature>
<dbReference type="PROSITE" id="PS50850">
    <property type="entry name" value="MFS"/>
    <property type="match status" value="1"/>
</dbReference>
<feature type="transmembrane region" description="Helical" evidence="9">
    <location>
        <begin position="284"/>
        <end position="305"/>
    </location>
</feature>
<evidence type="ECO:0000256" key="2">
    <source>
        <dbReference type="ARBA" id="ARBA00006523"/>
    </source>
</evidence>
<evidence type="ECO:0000256" key="9">
    <source>
        <dbReference type="SAM" id="Phobius"/>
    </source>
</evidence>
<feature type="transmembrane region" description="Helical" evidence="9">
    <location>
        <begin position="251"/>
        <end position="272"/>
    </location>
</feature>
<evidence type="ECO:0000256" key="8">
    <source>
        <dbReference type="ARBA" id="ARBA00023136"/>
    </source>
</evidence>
<feature type="transmembrane region" description="Helical" evidence="9">
    <location>
        <begin position="317"/>
        <end position="336"/>
    </location>
</feature>
<dbReference type="InterPro" id="IPR020846">
    <property type="entry name" value="MFS_dom"/>
</dbReference>
<evidence type="ECO:0000313" key="11">
    <source>
        <dbReference type="EMBL" id="GAA1709571.1"/>
    </source>
</evidence>
<keyword evidence="7 9" id="KW-1133">Transmembrane helix</keyword>
<dbReference type="InterPro" id="IPR011701">
    <property type="entry name" value="MFS"/>
</dbReference>
<evidence type="ECO:0000256" key="1">
    <source>
        <dbReference type="ARBA" id="ARBA00004651"/>
    </source>
</evidence>
<feature type="transmembrane region" description="Helical" evidence="9">
    <location>
        <begin position="342"/>
        <end position="363"/>
    </location>
</feature>
<keyword evidence="12" id="KW-1185">Reference proteome</keyword>
<dbReference type="InterPro" id="IPR036259">
    <property type="entry name" value="MFS_trans_sf"/>
</dbReference>
<dbReference type="PANTHER" id="PTHR23535:SF2">
    <property type="entry name" value="SUGAR EFFLUX TRANSPORTER A-RELATED"/>
    <property type="match status" value="1"/>
</dbReference>
<feature type="transmembrane region" description="Helical" evidence="9">
    <location>
        <begin position="199"/>
        <end position="217"/>
    </location>
</feature>
<keyword evidence="5" id="KW-0762">Sugar transport</keyword>
<dbReference type="Proteomes" id="UP001499947">
    <property type="component" value="Unassembled WGS sequence"/>
</dbReference>
<comment type="subcellular location">
    <subcellularLocation>
        <location evidence="1">Cell membrane</location>
        <topology evidence="1">Multi-pass membrane protein</topology>
    </subcellularLocation>
</comment>
<feature type="transmembrane region" description="Helical" evidence="9">
    <location>
        <begin position="41"/>
        <end position="59"/>
    </location>
</feature>
<feature type="transmembrane region" description="Helical" evidence="9">
    <location>
        <begin position="108"/>
        <end position="127"/>
    </location>
</feature>
<dbReference type="Pfam" id="PF07690">
    <property type="entry name" value="MFS_1"/>
    <property type="match status" value="1"/>
</dbReference>
<feature type="transmembrane region" description="Helical" evidence="9">
    <location>
        <begin position="175"/>
        <end position="193"/>
    </location>
</feature>
<proteinExistence type="inferred from homology"/>
<evidence type="ECO:0000256" key="4">
    <source>
        <dbReference type="ARBA" id="ARBA00022475"/>
    </source>
</evidence>
<evidence type="ECO:0000256" key="6">
    <source>
        <dbReference type="ARBA" id="ARBA00022692"/>
    </source>
</evidence>
<comment type="similarity">
    <text evidence="2">Belongs to the major facilitator superfamily. Set transporter family.</text>
</comment>
<keyword evidence="4" id="KW-1003">Cell membrane</keyword>
<dbReference type="SUPFAM" id="SSF103473">
    <property type="entry name" value="MFS general substrate transporter"/>
    <property type="match status" value="1"/>
</dbReference>
<dbReference type="EMBL" id="BAAALR010000065">
    <property type="protein sequence ID" value="GAA1709571.1"/>
    <property type="molecule type" value="Genomic_DNA"/>
</dbReference>
<feature type="transmembrane region" description="Helical" evidence="9">
    <location>
        <begin position="370"/>
        <end position="391"/>
    </location>
</feature>
<feature type="transmembrane region" description="Helical" evidence="9">
    <location>
        <begin position="79"/>
        <end position="96"/>
    </location>
</feature>
<keyword evidence="3" id="KW-0813">Transport</keyword>
<sequence>MSDQGRRRPHIDTTESASPGLALNAPAELVSAIRLVLASPLYRGATIALFLAGLGQSAAAPQIAQFLTKDLHGSLTVAGLYYLTNLTAPVAGYLVGARSDRTGGRLGLFRVCAVLGFLGWAGIASATQLWMPFAVGAVILGFAGASASQLFAAIHDELSARPTAHDDAVVSIVRMALTAGWIVGPAVGTILAAQFGLRTMMLATGICFLAQVVPLGLQRTRTPWPAPVRTVPQDARPAAPLRTGLRTMRPLLIFTGLYVLVYAGEPIKYAYLPIYMNERLHFASGVQGAIIGIQPFVELVLMPFAVVAARRIGTMRLMVLAAAFGVGANICFATTATVPGLLAGQILMGGVWGVFAALGIIMAQRLLPSAVATASAIFISSAALSSALGGATGGLGVAAVGLPHVFLIPGAFGLIAVVGLALMDLTSRTADKGSGDG</sequence>
<comment type="caution">
    <text evidence="11">The sequence shown here is derived from an EMBL/GenBank/DDBJ whole genome shotgun (WGS) entry which is preliminary data.</text>
</comment>
<keyword evidence="8 9" id="KW-0472">Membrane</keyword>